<name>A0A165B499_9APHY</name>
<dbReference type="AlphaFoldDB" id="A0A165B499"/>
<accession>A0A165B499</accession>
<gene>
    <name evidence="1" type="ORF">LAESUDRAFT_563936</name>
</gene>
<evidence type="ECO:0000313" key="1">
    <source>
        <dbReference type="EMBL" id="KZT00198.1"/>
    </source>
</evidence>
<dbReference type="EMBL" id="KV427693">
    <property type="protein sequence ID" value="KZT00198.1"/>
    <property type="molecule type" value="Genomic_DNA"/>
</dbReference>
<evidence type="ECO:0000313" key="2">
    <source>
        <dbReference type="Proteomes" id="UP000076871"/>
    </source>
</evidence>
<reference evidence="1 2" key="1">
    <citation type="journal article" date="2016" name="Mol. Biol. Evol.">
        <title>Comparative Genomics of Early-Diverging Mushroom-Forming Fungi Provides Insights into the Origins of Lignocellulose Decay Capabilities.</title>
        <authorList>
            <person name="Nagy L.G."/>
            <person name="Riley R."/>
            <person name="Tritt A."/>
            <person name="Adam C."/>
            <person name="Daum C."/>
            <person name="Floudas D."/>
            <person name="Sun H."/>
            <person name="Yadav J.S."/>
            <person name="Pangilinan J."/>
            <person name="Larsson K.H."/>
            <person name="Matsuura K."/>
            <person name="Barry K."/>
            <person name="Labutti K."/>
            <person name="Kuo R."/>
            <person name="Ohm R.A."/>
            <person name="Bhattacharya S.S."/>
            <person name="Shirouzu T."/>
            <person name="Yoshinaga Y."/>
            <person name="Martin F.M."/>
            <person name="Grigoriev I.V."/>
            <person name="Hibbett D.S."/>
        </authorList>
    </citation>
    <scope>NUCLEOTIDE SEQUENCE [LARGE SCALE GENOMIC DNA]</scope>
    <source>
        <strain evidence="1 2">93-53</strain>
    </source>
</reference>
<dbReference type="Proteomes" id="UP000076871">
    <property type="component" value="Unassembled WGS sequence"/>
</dbReference>
<sequence>MCSRTSTRSSSRCSVIASPSRRTRCGTPSYPSFVRSCDSALTFASCSMGIEGTVMPLSISYASDIPCQCVDIVSVCAGQITTIPIPFVNLARALSGPDVKSFGWIVELRTTGLLLRMEKLKDPPACVDIYAYGQSAHTSRRSISVGCQLVAGQLRVFIGAMCSSLMTRGRRRSRLSWAD</sequence>
<protein>
    <submittedName>
        <fullName evidence="1">Uncharacterized protein</fullName>
    </submittedName>
</protein>
<keyword evidence="2" id="KW-1185">Reference proteome</keyword>
<organism evidence="1 2">
    <name type="scientific">Laetiporus sulphureus 93-53</name>
    <dbReference type="NCBI Taxonomy" id="1314785"/>
    <lineage>
        <taxon>Eukaryota</taxon>
        <taxon>Fungi</taxon>
        <taxon>Dikarya</taxon>
        <taxon>Basidiomycota</taxon>
        <taxon>Agaricomycotina</taxon>
        <taxon>Agaricomycetes</taxon>
        <taxon>Polyporales</taxon>
        <taxon>Laetiporus</taxon>
    </lineage>
</organism>
<dbReference type="RefSeq" id="XP_040757938.1">
    <property type="nucleotide sequence ID" value="XM_040902967.1"/>
</dbReference>
<proteinExistence type="predicted"/>
<dbReference type="GeneID" id="63819998"/>
<dbReference type="InParanoid" id="A0A165B499"/>